<comment type="caution">
    <text evidence="5">The sequence shown here is derived from an EMBL/GenBank/DDBJ whole genome shotgun (WGS) entry which is preliminary data.</text>
</comment>
<feature type="compositionally biased region" description="Polar residues" evidence="4">
    <location>
        <begin position="19"/>
        <end position="53"/>
    </location>
</feature>
<dbReference type="EMBL" id="MU167256">
    <property type="protein sequence ID" value="KAG0146811.1"/>
    <property type="molecule type" value="Genomic_DNA"/>
</dbReference>
<evidence type="ECO:0000256" key="3">
    <source>
        <dbReference type="PROSITE-ProRule" id="PRU00221"/>
    </source>
</evidence>
<dbReference type="InterPro" id="IPR019775">
    <property type="entry name" value="WD40_repeat_CS"/>
</dbReference>
<organism evidence="5 6">
    <name type="scientific">Cronartium quercuum f. sp. fusiforme G11</name>
    <dbReference type="NCBI Taxonomy" id="708437"/>
    <lineage>
        <taxon>Eukaryota</taxon>
        <taxon>Fungi</taxon>
        <taxon>Dikarya</taxon>
        <taxon>Basidiomycota</taxon>
        <taxon>Pucciniomycotina</taxon>
        <taxon>Pucciniomycetes</taxon>
        <taxon>Pucciniales</taxon>
        <taxon>Coleosporiaceae</taxon>
        <taxon>Cronartium</taxon>
    </lineage>
</organism>
<proteinExistence type="predicted"/>
<evidence type="ECO:0000256" key="2">
    <source>
        <dbReference type="ARBA" id="ARBA00022737"/>
    </source>
</evidence>
<sequence>MKRDRPAGAKSSSKKTKQARISTQRASVHLINNTSPAPSGPQTSNPKPPTQSALKGGRLKAAVTATATATVSSPTKVPSSPPKAVPAPPPKLSQVIPAPTAVAQSPPNSIKIVFGTYEHLLYGLHLTFSSGNPTLTPLFHFRAHAAPLTTLAISPSGTHLATGSSTGSLSLWSLPRKRALGTLSPTPAGDDQQPGVSRAVFDPTGRLLAVADADQSGKLALYRTRDWALLRRLPGPMASLAFEPKRATLMFSVGRDRCLRLWDLSRQAKSTKRPVASVRLGVQAEAVEWSPAGDLFVVLTGAVATVYDTKMEPKFTFRSPRGRVHDAKFLISRTAEKTCHVLLACEDGIGRIFKLETDSEAEPVCVAELIGHSNRVRAIELVRLGEVTYVVTISSDGWCHVYGLDDDRAKWSEDGIIEPLVRYDSKGCRLTCLAVCGVSEKEKTEEEVIGNEGDEDLNLNSDSGSDSDSNSDHSG</sequence>
<feature type="repeat" description="WD" evidence="3">
    <location>
        <begin position="141"/>
        <end position="182"/>
    </location>
</feature>
<dbReference type="Gene3D" id="2.130.10.10">
    <property type="entry name" value="YVTN repeat-like/Quinoprotein amine dehydrogenase"/>
    <property type="match status" value="2"/>
</dbReference>
<keyword evidence="2" id="KW-0677">Repeat</keyword>
<evidence type="ECO:0000313" key="6">
    <source>
        <dbReference type="Proteomes" id="UP000886653"/>
    </source>
</evidence>
<evidence type="ECO:0000256" key="4">
    <source>
        <dbReference type="SAM" id="MobiDB-lite"/>
    </source>
</evidence>
<gene>
    <name evidence="5" type="ORF">CROQUDRAFT_43828</name>
</gene>
<dbReference type="InterPro" id="IPR036322">
    <property type="entry name" value="WD40_repeat_dom_sf"/>
</dbReference>
<feature type="repeat" description="WD" evidence="3">
    <location>
        <begin position="230"/>
        <end position="272"/>
    </location>
</feature>
<keyword evidence="6" id="KW-1185">Reference proteome</keyword>
<dbReference type="PROSITE" id="PS50294">
    <property type="entry name" value="WD_REPEATS_REGION"/>
    <property type="match status" value="1"/>
</dbReference>
<dbReference type="OrthoDB" id="308449at2759"/>
<dbReference type="SMART" id="SM00320">
    <property type="entry name" value="WD40"/>
    <property type="match status" value="4"/>
</dbReference>
<dbReference type="InterPro" id="IPR001680">
    <property type="entry name" value="WD40_rpt"/>
</dbReference>
<name>A0A9P6TBZ3_9BASI</name>
<reference evidence="5" key="1">
    <citation type="submission" date="2013-11" db="EMBL/GenBank/DDBJ databases">
        <title>Genome sequence of the fusiform rust pathogen reveals effectors for host alternation and coevolution with pine.</title>
        <authorList>
            <consortium name="DOE Joint Genome Institute"/>
            <person name="Smith K."/>
            <person name="Pendleton A."/>
            <person name="Kubisiak T."/>
            <person name="Anderson C."/>
            <person name="Salamov A."/>
            <person name="Aerts A."/>
            <person name="Riley R."/>
            <person name="Clum A."/>
            <person name="Lindquist E."/>
            <person name="Ence D."/>
            <person name="Campbell M."/>
            <person name="Kronenberg Z."/>
            <person name="Feau N."/>
            <person name="Dhillon B."/>
            <person name="Hamelin R."/>
            <person name="Burleigh J."/>
            <person name="Smith J."/>
            <person name="Yandell M."/>
            <person name="Nelson C."/>
            <person name="Grigoriev I."/>
            <person name="Davis J."/>
        </authorList>
    </citation>
    <scope>NUCLEOTIDE SEQUENCE</scope>
    <source>
        <strain evidence="5">G11</strain>
    </source>
</reference>
<feature type="compositionally biased region" description="Low complexity" evidence="4">
    <location>
        <begin position="458"/>
        <end position="469"/>
    </location>
</feature>
<dbReference type="SUPFAM" id="SSF50978">
    <property type="entry name" value="WD40 repeat-like"/>
    <property type="match status" value="1"/>
</dbReference>
<dbReference type="Proteomes" id="UP000886653">
    <property type="component" value="Unassembled WGS sequence"/>
</dbReference>
<dbReference type="AlphaFoldDB" id="A0A9P6TBZ3"/>
<dbReference type="PANTHER" id="PTHR44675:SF1">
    <property type="entry name" value="P21-ACTIVATED PROTEIN KINASE-INTERACTING PROTEIN 1"/>
    <property type="match status" value="1"/>
</dbReference>
<feature type="compositionally biased region" description="Low complexity" evidence="4">
    <location>
        <begin position="61"/>
        <end position="78"/>
    </location>
</feature>
<feature type="region of interest" description="Disordered" evidence="4">
    <location>
        <begin position="1"/>
        <end position="89"/>
    </location>
</feature>
<keyword evidence="1 3" id="KW-0853">WD repeat</keyword>
<dbReference type="PROSITE" id="PS00678">
    <property type="entry name" value="WD_REPEATS_1"/>
    <property type="match status" value="1"/>
</dbReference>
<dbReference type="PANTHER" id="PTHR44675">
    <property type="entry name" value="PAK1 INTERACTING PROTEIN 1"/>
    <property type="match status" value="1"/>
</dbReference>
<evidence type="ECO:0000256" key="1">
    <source>
        <dbReference type="ARBA" id="ARBA00022574"/>
    </source>
</evidence>
<accession>A0A9P6TBZ3</accession>
<feature type="compositionally biased region" description="Acidic residues" evidence="4">
    <location>
        <begin position="447"/>
        <end position="457"/>
    </location>
</feature>
<feature type="compositionally biased region" description="Pro residues" evidence="4">
    <location>
        <begin position="79"/>
        <end position="89"/>
    </location>
</feature>
<dbReference type="PROSITE" id="PS50082">
    <property type="entry name" value="WD_REPEATS_2"/>
    <property type="match status" value="2"/>
</dbReference>
<protein>
    <submittedName>
        <fullName evidence="5">Uncharacterized protein</fullName>
    </submittedName>
</protein>
<dbReference type="InterPro" id="IPR015943">
    <property type="entry name" value="WD40/YVTN_repeat-like_dom_sf"/>
</dbReference>
<feature type="region of interest" description="Disordered" evidence="4">
    <location>
        <begin position="444"/>
        <end position="475"/>
    </location>
</feature>
<evidence type="ECO:0000313" key="5">
    <source>
        <dbReference type="EMBL" id="KAG0146811.1"/>
    </source>
</evidence>
<dbReference type="Pfam" id="PF00400">
    <property type="entry name" value="WD40"/>
    <property type="match status" value="1"/>
</dbReference>
<dbReference type="InterPro" id="IPR051959">
    <property type="entry name" value="PAK1-Kinase_Regulator"/>
</dbReference>